<dbReference type="RefSeq" id="WP_163740601.1">
    <property type="nucleotide sequence ID" value="NZ_JAAGOA010000013.1"/>
</dbReference>
<dbReference type="Gene3D" id="3.40.50.720">
    <property type="entry name" value="NAD(P)-binding Rossmann-like Domain"/>
    <property type="match status" value="1"/>
</dbReference>
<protein>
    <submittedName>
        <fullName evidence="3">Gfo/Idh/MocA family oxidoreductase</fullName>
    </submittedName>
</protein>
<dbReference type="InterPro" id="IPR036291">
    <property type="entry name" value="NAD(P)-bd_dom_sf"/>
</dbReference>
<feature type="domain" description="Gfo/Idh/MocA-like oxidoreductase N-terminal" evidence="1">
    <location>
        <begin position="14"/>
        <end position="126"/>
    </location>
</feature>
<dbReference type="SUPFAM" id="SSF55347">
    <property type="entry name" value="Glyceraldehyde-3-phosphate dehydrogenase-like, C-terminal domain"/>
    <property type="match status" value="1"/>
</dbReference>
<accession>A0A6L9SB09</accession>
<proteinExistence type="predicted"/>
<dbReference type="AlphaFoldDB" id="A0A6L9SB09"/>
<reference evidence="3 4" key="1">
    <citation type="submission" date="2020-02" db="EMBL/GenBank/DDBJ databases">
        <authorList>
            <person name="Li X.-J."/>
            <person name="Han X.-M."/>
        </authorList>
    </citation>
    <scope>NUCLEOTIDE SEQUENCE [LARGE SCALE GENOMIC DNA]</scope>
    <source>
        <strain evidence="3 4">CCTCC AB 2017055</strain>
    </source>
</reference>
<dbReference type="InterPro" id="IPR052515">
    <property type="entry name" value="Gfo/Idh/MocA_Oxidoreductase"/>
</dbReference>
<gene>
    <name evidence="3" type="ORF">G1H10_18835</name>
</gene>
<evidence type="ECO:0000313" key="4">
    <source>
        <dbReference type="Proteomes" id="UP000475214"/>
    </source>
</evidence>
<dbReference type="Gene3D" id="3.30.360.10">
    <property type="entry name" value="Dihydrodipicolinate Reductase, domain 2"/>
    <property type="match status" value="1"/>
</dbReference>
<dbReference type="PANTHER" id="PTHR43249">
    <property type="entry name" value="UDP-N-ACETYL-2-AMINO-2-DEOXY-D-GLUCURONATE OXIDASE"/>
    <property type="match status" value="1"/>
</dbReference>
<comment type="caution">
    <text evidence="3">The sequence shown here is derived from an EMBL/GenBank/DDBJ whole genome shotgun (WGS) entry which is preliminary data.</text>
</comment>
<dbReference type="EMBL" id="JAAGOA010000013">
    <property type="protein sequence ID" value="NEE02233.1"/>
    <property type="molecule type" value="Genomic_DNA"/>
</dbReference>
<dbReference type="InterPro" id="IPR000683">
    <property type="entry name" value="Gfo/Idh/MocA-like_OxRdtase_N"/>
</dbReference>
<sequence length="367" mass="39668">MHVQGPSDTAQQPIRAAIVGTGVIAEVGHLPAVRELGHEIDLVAAVDVQPETLHQFADRWGIRGRYTALGEMLAAEAPELVIVATPPVLHREHVAEALASGAWVLCEKPPALSLAEYDQMVAGEREGGPYAPIVFQLRYGPGARHYRRLLTGGVLGRPLAVHCQTTWFRGPDYFEPAWRGNFRGDGGPAMALGIHNIDLMLTMVGPWREVSAFAATTSRDIATDDVSTAVVRFESGALGTVVNSAVSPQSVSRLRIDTELATVELTHLYRYRNSDWTCTPADGVAEQAVAEWANDLPDEETNHLSQLRAVVADLRAGRRPETSGDSGRAALELITALYASAFTGRTVKRGEIGVDDPFYHALDGQLP</sequence>
<dbReference type="GO" id="GO:0000166">
    <property type="term" value="F:nucleotide binding"/>
    <property type="evidence" value="ECO:0007669"/>
    <property type="project" value="InterPro"/>
</dbReference>
<dbReference type="InterPro" id="IPR055170">
    <property type="entry name" value="GFO_IDH_MocA-like_dom"/>
</dbReference>
<keyword evidence="4" id="KW-1185">Reference proteome</keyword>
<dbReference type="SUPFAM" id="SSF51735">
    <property type="entry name" value="NAD(P)-binding Rossmann-fold domains"/>
    <property type="match status" value="1"/>
</dbReference>
<evidence type="ECO:0000313" key="3">
    <source>
        <dbReference type="EMBL" id="NEE02233.1"/>
    </source>
</evidence>
<feature type="domain" description="GFO/IDH/MocA-like oxidoreductase" evidence="2">
    <location>
        <begin position="144"/>
        <end position="261"/>
    </location>
</feature>
<evidence type="ECO:0000259" key="2">
    <source>
        <dbReference type="Pfam" id="PF22725"/>
    </source>
</evidence>
<dbReference type="Proteomes" id="UP000475214">
    <property type="component" value="Unassembled WGS sequence"/>
</dbReference>
<dbReference type="PANTHER" id="PTHR43249:SF1">
    <property type="entry name" value="D-GLUCOSIDE 3-DEHYDROGENASE"/>
    <property type="match status" value="1"/>
</dbReference>
<dbReference type="Pfam" id="PF22725">
    <property type="entry name" value="GFO_IDH_MocA_C3"/>
    <property type="match status" value="1"/>
</dbReference>
<organism evidence="3 4">
    <name type="scientific">Phytoactinopolyspora halotolerans</name>
    <dbReference type="NCBI Taxonomy" id="1981512"/>
    <lineage>
        <taxon>Bacteria</taxon>
        <taxon>Bacillati</taxon>
        <taxon>Actinomycetota</taxon>
        <taxon>Actinomycetes</taxon>
        <taxon>Jiangellales</taxon>
        <taxon>Jiangellaceae</taxon>
        <taxon>Phytoactinopolyspora</taxon>
    </lineage>
</organism>
<dbReference type="Pfam" id="PF01408">
    <property type="entry name" value="GFO_IDH_MocA"/>
    <property type="match status" value="1"/>
</dbReference>
<name>A0A6L9SB09_9ACTN</name>
<evidence type="ECO:0000259" key="1">
    <source>
        <dbReference type="Pfam" id="PF01408"/>
    </source>
</evidence>